<dbReference type="Proteomes" id="UP001457282">
    <property type="component" value="Unassembled WGS sequence"/>
</dbReference>
<name>A0AAW1WN35_RUBAR</name>
<keyword evidence="3" id="KW-1133">Transmembrane helix</keyword>
<evidence type="ECO:0000256" key="3">
    <source>
        <dbReference type="SAM" id="Phobius"/>
    </source>
</evidence>
<accession>A0AAW1WN35</accession>
<organism evidence="4 5">
    <name type="scientific">Rubus argutus</name>
    <name type="common">Southern blackberry</name>
    <dbReference type="NCBI Taxonomy" id="59490"/>
    <lineage>
        <taxon>Eukaryota</taxon>
        <taxon>Viridiplantae</taxon>
        <taxon>Streptophyta</taxon>
        <taxon>Embryophyta</taxon>
        <taxon>Tracheophyta</taxon>
        <taxon>Spermatophyta</taxon>
        <taxon>Magnoliopsida</taxon>
        <taxon>eudicotyledons</taxon>
        <taxon>Gunneridae</taxon>
        <taxon>Pentapetalae</taxon>
        <taxon>rosids</taxon>
        <taxon>fabids</taxon>
        <taxon>Rosales</taxon>
        <taxon>Rosaceae</taxon>
        <taxon>Rosoideae</taxon>
        <taxon>Rosoideae incertae sedis</taxon>
        <taxon>Rubus</taxon>
    </lineage>
</organism>
<dbReference type="PANTHER" id="PTHR36143:SF4">
    <property type="entry name" value="OS08G0177500 PROTEIN"/>
    <property type="match status" value="1"/>
</dbReference>
<feature type="compositionally biased region" description="Basic and acidic residues" evidence="2">
    <location>
        <begin position="299"/>
        <end position="329"/>
    </location>
</feature>
<feature type="compositionally biased region" description="Basic and acidic residues" evidence="2">
    <location>
        <begin position="269"/>
        <end position="283"/>
    </location>
</feature>
<evidence type="ECO:0000313" key="4">
    <source>
        <dbReference type="EMBL" id="KAK9924690.1"/>
    </source>
</evidence>
<evidence type="ECO:0000256" key="2">
    <source>
        <dbReference type="SAM" id="MobiDB-lite"/>
    </source>
</evidence>
<feature type="compositionally biased region" description="Polar residues" evidence="2">
    <location>
        <begin position="179"/>
        <end position="194"/>
    </location>
</feature>
<dbReference type="AlphaFoldDB" id="A0AAW1WN35"/>
<feature type="coiled-coil region" evidence="1">
    <location>
        <begin position="100"/>
        <end position="172"/>
    </location>
</feature>
<sequence>MAMGGSHNYNKGGNSSNSSSNNRGRPYGLMLVLAFGAALVGVMVLHKLRERRIFNLLIQDKDTQLISLHLALQKERDYSREVKMKHAELKAKMYSIRTQKMKLDRTVVEMKSTIDSLKEELKTMEAALEEKQNETKMLMRVSGDQNNENPRVMELVESLKQKEAELEDLKHGFEYKVWSVSTDDPSNPSANLTVSKRREEADQTQESTKNKEVQETRPGNGTTTQVEDQIGNGEGETEMMAKQLDNSQEVNIKHGGANATGEGQGKKSRGFEDVDHKGQENKMRGNRNFGNTENSELGEGQKLHVKTERGMKLEMQDRSFENKEGSRVRGKQDYITGIKGKKWRLVTRNRRMEKDRVARMRGRRFFEAEEVASNRRLTGDGRVMEADSGDAEDLENKLTHVDSTDANGMESNDTKQKQQVEKSEDHEAISIQQNLSNKDISKLDDNADDDAQDFPGDLEVADAEEHEDDATEDGFLGDSGSNLEDKEEYKEEIDESEF</sequence>
<feature type="compositionally biased region" description="Acidic residues" evidence="2">
    <location>
        <begin position="459"/>
        <end position="472"/>
    </location>
</feature>
<gene>
    <name evidence="4" type="ORF">M0R45_033044</name>
</gene>
<evidence type="ECO:0000313" key="5">
    <source>
        <dbReference type="Proteomes" id="UP001457282"/>
    </source>
</evidence>
<feature type="region of interest" description="Disordered" evidence="2">
    <location>
        <begin position="253"/>
        <end position="329"/>
    </location>
</feature>
<evidence type="ECO:0008006" key="6">
    <source>
        <dbReference type="Google" id="ProtNLM"/>
    </source>
</evidence>
<feature type="transmembrane region" description="Helical" evidence="3">
    <location>
        <begin position="27"/>
        <end position="45"/>
    </location>
</feature>
<feature type="region of interest" description="Disordered" evidence="2">
    <location>
        <begin position="179"/>
        <end position="231"/>
    </location>
</feature>
<keyword evidence="3" id="KW-0812">Transmembrane</keyword>
<keyword evidence="3" id="KW-0472">Membrane</keyword>
<keyword evidence="5" id="KW-1185">Reference proteome</keyword>
<protein>
    <recommendedName>
        <fullName evidence="6">Micronuclear linker histone polyprotein-like protein</fullName>
    </recommendedName>
</protein>
<comment type="caution">
    <text evidence="4">The sequence shown here is derived from an EMBL/GenBank/DDBJ whole genome shotgun (WGS) entry which is preliminary data.</text>
</comment>
<feature type="compositionally biased region" description="Polar residues" evidence="2">
    <location>
        <begin position="217"/>
        <end position="227"/>
    </location>
</feature>
<evidence type="ECO:0000256" key="1">
    <source>
        <dbReference type="SAM" id="Coils"/>
    </source>
</evidence>
<dbReference type="PANTHER" id="PTHR36143">
    <property type="entry name" value="OS08G0177500 PROTEIN"/>
    <property type="match status" value="1"/>
</dbReference>
<proteinExistence type="predicted"/>
<feature type="compositionally biased region" description="Basic and acidic residues" evidence="2">
    <location>
        <begin position="394"/>
        <end position="403"/>
    </location>
</feature>
<dbReference type="EMBL" id="JBEDUW010000006">
    <property type="protein sequence ID" value="KAK9924690.1"/>
    <property type="molecule type" value="Genomic_DNA"/>
</dbReference>
<feature type="region of interest" description="Disordered" evidence="2">
    <location>
        <begin position="371"/>
        <end position="498"/>
    </location>
</feature>
<feature type="compositionally biased region" description="Basic and acidic residues" evidence="2">
    <location>
        <begin position="412"/>
        <end position="428"/>
    </location>
</feature>
<reference evidence="4 5" key="1">
    <citation type="journal article" date="2023" name="G3 (Bethesda)">
        <title>A chromosome-length genome assembly and annotation of blackberry (Rubus argutus, cv. 'Hillquist').</title>
        <authorList>
            <person name="Bruna T."/>
            <person name="Aryal R."/>
            <person name="Dudchenko O."/>
            <person name="Sargent D.J."/>
            <person name="Mead D."/>
            <person name="Buti M."/>
            <person name="Cavallini A."/>
            <person name="Hytonen T."/>
            <person name="Andres J."/>
            <person name="Pham M."/>
            <person name="Weisz D."/>
            <person name="Mascagni F."/>
            <person name="Usai G."/>
            <person name="Natali L."/>
            <person name="Bassil N."/>
            <person name="Fernandez G.E."/>
            <person name="Lomsadze A."/>
            <person name="Armour M."/>
            <person name="Olukolu B."/>
            <person name="Poorten T."/>
            <person name="Britton C."/>
            <person name="Davik J."/>
            <person name="Ashrafi H."/>
            <person name="Aiden E.L."/>
            <person name="Borodovsky M."/>
            <person name="Worthington M."/>
        </authorList>
    </citation>
    <scope>NUCLEOTIDE SEQUENCE [LARGE SCALE GENOMIC DNA]</scope>
    <source>
        <strain evidence="4">PI 553951</strain>
    </source>
</reference>
<keyword evidence="1" id="KW-0175">Coiled coil</keyword>
<feature type="region of interest" description="Disordered" evidence="2">
    <location>
        <begin position="1"/>
        <end position="21"/>
    </location>
</feature>